<dbReference type="EMBL" id="JBHEZZ010000008">
    <property type="protein sequence ID" value="MFC1403078.1"/>
    <property type="molecule type" value="Genomic_DNA"/>
</dbReference>
<proteinExistence type="predicted"/>
<dbReference type="RefSeq" id="WP_030249411.1">
    <property type="nucleotide sequence ID" value="NZ_JBHEZZ010000008.1"/>
</dbReference>
<comment type="caution">
    <text evidence="3">The sequence shown here is derived from an EMBL/GenBank/DDBJ whole genome shotgun (WGS) entry which is preliminary data.</text>
</comment>
<dbReference type="InterPro" id="IPR049449">
    <property type="entry name" value="TesB_ACOT8-like_N"/>
</dbReference>
<reference evidence="3 4" key="1">
    <citation type="submission" date="2024-09" db="EMBL/GenBank/DDBJ databases">
        <authorList>
            <person name="Lee S.D."/>
        </authorList>
    </citation>
    <scope>NUCLEOTIDE SEQUENCE [LARGE SCALE GENOMIC DNA]</scope>
    <source>
        <strain evidence="3 4">N1-5</strain>
    </source>
</reference>
<evidence type="ECO:0000259" key="2">
    <source>
        <dbReference type="Pfam" id="PF20789"/>
    </source>
</evidence>
<accession>A0ABV6UNN7</accession>
<dbReference type="InterPro" id="IPR049450">
    <property type="entry name" value="ACOT8-like_C"/>
</dbReference>
<feature type="domain" description="Acyl-CoA thioesterase-like C-terminal" evidence="2">
    <location>
        <begin position="128"/>
        <end position="260"/>
    </location>
</feature>
<gene>
    <name evidence="3" type="ORF">ACEZDJ_17455</name>
</gene>
<dbReference type="Pfam" id="PF20789">
    <property type="entry name" value="4HBT_3C"/>
    <property type="match status" value="1"/>
</dbReference>
<dbReference type="InterPro" id="IPR029069">
    <property type="entry name" value="HotDog_dom_sf"/>
</dbReference>
<dbReference type="SUPFAM" id="SSF54637">
    <property type="entry name" value="Thioesterase/thiol ester dehydrase-isomerase"/>
    <property type="match status" value="1"/>
</dbReference>
<organism evidence="3 4">
    <name type="scientific">Streptacidiphilus cavernicola</name>
    <dbReference type="NCBI Taxonomy" id="3342716"/>
    <lineage>
        <taxon>Bacteria</taxon>
        <taxon>Bacillati</taxon>
        <taxon>Actinomycetota</taxon>
        <taxon>Actinomycetes</taxon>
        <taxon>Kitasatosporales</taxon>
        <taxon>Streptomycetaceae</taxon>
        <taxon>Streptacidiphilus</taxon>
    </lineage>
</organism>
<dbReference type="Proteomes" id="UP001592528">
    <property type="component" value="Unassembled WGS sequence"/>
</dbReference>
<protein>
    <submittedName>
        <fullName evidence="3">Thioesterase family protein</fullName>
    </submittedName>
</protein>
<evidence type="ECO:0000259" key="1">
    <source>
        <dbReference type="Pfam" id="PF13622"/>
    </source>
</evidence>
<feature type="domain" description="Acyl-CoA thioesterase-like N-terminal HotDog" evidence="1">
    <location>
        <begin position="23"/>
        <end position="108"/>
    </location>
</feature>
<evidence type="ECO:0000313" key="4">
    <source>
        <dbReference type="Proteomes" id="UP001592528"/>
    </source>
</evidence>
<name>A0ABV6UNN7_9ACTN</name>
<keyword evidence="4" id="KW-1185">Reference proteome</keyword>
<sequence length="269" mass="28590">MATAEAFYLPGPDGRFTATALTRGPWSPDAQHAGPPAALLGRAVERFAAEQRPGARVVRMTFEILRPVPLAEVAVAVRAAEAGRNVGRVEAELRLVDGRVAMRATALLMRAEDGSAPGVDQPLPCPGPHEAPEGSFPVRWDEGYHTAVEVRFVAGSFTERGPATCWFRPRYPLVAGEPASSLCRTLIAADSGNGISGELDMSRYRYTNADLTVHLRRPPVGDWIGLSSRTTLDPAGIGLADTLLLDEKSTIGRAAQTLFVTPAPAAPSS</sequence>
<dbReference type="Gene3D" id="2.40.160.210">
    <property type="entry name" value="Acyl-CoA thioesterase, double hotdog domain"/>
    <property type="match status" value="1"/>
</dbReference>
<dbReference type="Pfam" id="PF13622">
    <property type="entry name" value="4HBT_3"/>
    <property type="match status" value="1"/>
</dbReference>
<evidence type="ECO:0000313" key="3">
    <source>
        <dbReference type="EMBL" id="MFC1403078.1"/>
    </source>
</evidence>
<dbReference type="InterPro" id="IPR042171">
    <property type="entry name" value="Acyl-CoA_hotdog"/>
</dbReference>